<dbReference type="EMBL" id="CP071709">
    <property type="protein sequence ID" value="QVY60922.1"/>
    <property type="molecule type" value="Genomic_DNA"/>
</dbReference>
<sequence length="182" mass="21248">MDRNIDVLEYLPPVMRVFKENIEIAKVENSQIIKLWQAVRTGMDDQFIQTATEYGVSRRERMLNIFPSGTDSLETRKFRLLTRYNEQAPYTRHVIRNLMDSLCGKNGYTLSIDATNKIIQVKIELTVKGMFNAVVDMLERIVPANMIIDVQLRYNQHNKLANYTHAQLSVYTHNQLRNEVIN</sequence>
<dbReference type="InterPro" id="IPR018755">
    <property type="entry name" value="Phage_Mu_Gp48"/>
</dbReference>
<dbReference type="RefSeq" id="WP_214475706.1">
    <property type="nucleotide sequence ID" value="NZ_CP071709.1"/>
</dbReference>
<name>A0ABX8FBJ0_9BACI</name>
<dbReference type="Proteomes" id="UP000679247">
    <property type="component" value="Chromosome"/>
</dbReference>
<gene>
    <name evidence="1" type="ORF">J1899_18410</name>
</gene>
<evidence type="ECO:0000313" key="1">
    <source>
        <dbReference type="EMBL" id="QVY60922.1"/>
    </source>
</evidence>
<protein>
    <submittedName>
        <fullName evidence="1">DUF2313 domain-containing protein</fullName>
    </submittedName>
</protein>
<proteinExistence type="predicted"/>
<reference evidence="1 2" key="1">
    <citation type="submission" date="2021-03" db="EMBL/GenBank/DDBJ databases">
        <title>The first data on the complete genome of the tetrodotoxin-producing bacterium.</title>
        <authorList>
            <person name="Melnikova D.I."/>
            <person name="Nijland R."/>
            <person name="Magarlamov T.Y."/>
        </authorList>
    </citation>
    <scope>NUCLEOTIDE SEQUENCE [LARGE SCALE GENOMIC DNA]</scope>
    <source>
        <strain evidence="1 2">1839</strain>
    </source>
</reference>
<organism evidence="1 2">
    <name type="scientific">Cytobacillus gottheilii</name>
    <dbReference type="NCBI Taxonomy" id="859144"/>
    <lineage>
        <taxon>Bacteria</taxon>
        <taxon>Bacillati</taxon>
        <taxon>Bacillota</taxon>
        <taxon>Bacilli</taxon>
        <taxon>Bacillales</taxon>
        <taxon>Bacillaceae</taxon>
        <taxon>Cytobacillus</taxon>
    </lineage>
</organism>
<evidence type="ECO:0000313" key="2">
    <source>
        <dbReference type="Proteomes" id="UP000679247"/>
    </source>
</evidence>
<dbReference type="Pfam" id="PF10076">
    <property type="entry name" value="Phage_Mu_Gp48"/>
    <property type="match status" value="1"/>
</dbReference>
<accession>A0ABX8FBJ0</accession>
<keyword evidence="2" id="KW-1185">Reference proteome</keyword>